<keyword evidence="2" id="KW-1185">Reference proteome</keyword>
<organism evidence="1 2">
    <name type="scientific">Manihot esculenta</name>
    <name type="common">Cassava</name>
    <name type="synonym">Jatropha manihot</name>
    <dbReference type="NCBI Taxonomy" id="3983"/>
    <lineage>
        <taxon>Eukaryota</taxon>
        <taxon>Viridiplantae</taxon>
        <taxon>Streptophyta</taxon>
        <taxon>Embryophyta</taxon>
        <taxon>Tracheophyta</taxon>
        <taxon>Spermatophyta</taxon>
        <taxon>Magnoliopsida</taxon>
        <taxon>eudicotyledons</taxon>
        <taxon>Gunneridae</taxon>
        <taxon>Pentapetalae</taxon>
        <taxon>rosids</taxon>
        <taxon>fabids</taxon>
        <taxon>Malpighiales</taxon>
        <taxon>Euphorbiaceae</taxon>
        <taxon>Crotonoideae</taxon>
        <taxon>Manihoteae</taxon>
        <taxon>Manihot</taxon>
    </lineage>
</organism>
<gene>
    <name evidence="1" type="ORF">MANES_08G086131v8</name>
</gene>
<protein>
    <submittedName>
        <fullName evidence="1">Uncharacterized protein</fullName>
    </submittedName>
</protein>
<evidence type="ECO:0000313" key="1">
    <source>
        <dbReference type="EMBL" id="KAG8649369.1"/>
    </source>
</evidence>
<comment type="caution">
    <text evidence="1">The sequence shown here is derived from an EMBL/GenBank/DDBJ whole genome shotgun (WGS) entry which is preliminary data.</text>
</comment>
<dbReference type="Proteomes" id="UP000091857">
    <property type="component" value="Chromosome 8"/>
</dbReference>
<reference evidence="2" key="1">
    <citation type="journal article" date="2016" name="Nat. Biotechnol.">
        <title>Sequencing wild and cultivated cassava and related species reveals extensive interspecific hybridization and genetic diversity.</title>
        <authorList>
            <person name="Bredeson J.V."/>
            <person name="Lyons J.B."/>
            <person name="Prochnik S.E."/>
            <person name="Wu G.A."/>
            <person name="Ha C.M."/>
            <person name="Edsinger-Gonzales E."/>
            <person name="Grimwood J."/>
            <person name="Schmutz J."/>
            <person name="Rabbi I.Y."/>
            <person name="Egesi C."/>
            <person name="Nauluvula P."/>
            <person name="Lebot V."/>
            <person name="Ndunguru J."/>
            <person name="Mkamilo G."/>
            <person name="Bart R.S."/>
            <person name="Setter T.L."/>
            <person name="Gleadow R.M."/>
            <person name="Kulakow P."/>
            <person name="Ferguson M.E."/>
            <person name="Rounsley S."/>
            <person name="Rokhsar D.S."/>
        </authorList>
    </citation>
    <scope>NUCLEOTIDE SEQUENCE [LARGE SCALE GENOMIC DNA]</scope>
    <source>
        <strain evidence="2">cv. AM560-2</strain>
    </source>
</reference>
<evidence type="ECO:0000313" key="2">
    <source>
        <dbReference type="Proteomes" id="UP000091857"/>
    </source>
</evidence>
<name>A0ACB7H9C6_MANES</name>
<dbReference type="EMBL" id="CM004394">
    <property type="protein sequence ID" value="KAG8649369.1"/>
    <property type="molecule type" value="Genomic_DNA"/>
</dbReference>
<accession>A0ACB7H9C6</accession>
<proteinExistence type="predicted"/>
<sequence length="53" mass="5608">MEHYMNWAQAIASAWGFMLLIGLMCCCVSTKPPPHGDPNNGTASCSCDGGYAV</sequence>